<keyword evidence="2" id="KW-0677">Repeat</keyword>
<evidence type="ECO:0000256" key="3">
    <source>
        <dbReference type="SAM" id="SignalP"/>
    </source>
</evidence>
<evidence type="ECO:0008006" key="6">
    <source>
        <dbReference type="Google" id="ProtNLM"/>
    </source>
</evidence>
<feature type="signal peptide" evidence="3">
    <location>
        <begin position="1"/>
        <end position="19"/>
    </location>
</feature>
<accession>A0A1E5SJ98</accession>
<evidence type="ECO:0000256" key="1">
    <source>
        <dbReference type="ARBA" id="ARBA00022729"/>
    </source>
</evidence>
<keyword evidence="1 3" id="KW-0732">Signal</keyword>
<comment type="caution">
    <text evidence="4">The sequence shown here is derived from an EMBL/GenBank/DDBJ whole genome shotgun (WGS) entry which is preliminary data.</text>
</comment>
<dbReference type="InterPro" id="IPR001611">
    <property type="entry name" value="Leu-rich_rpt"/>
</dbReference>
<dbReference type="PANTHER" id="PTHR47988">
    <property type="entry name" value="SOMATIC EMBRYOGENESIS RECEPTOR KINASE 1"/>
    <property type="match status" value="1"/>
</dbReference>
<feature type="chain" id="PRO_5009185124" description="Two component regulator three Y domain protein" evidence="3">
    <location>
        <begin position="20"/>
        <end position="180"/>
    </location>
</feature>
<gene>
    <name evidence="4" type="ORF">A8C32_08550</name>
</gene>
<reference evidence="4 5" key="1">
    <citation type="submission" date="2016-05" db="EMBL/GenBank/DDBJ databases">
        <title>Draft Genome Sequence of Algibacter sp. Strain SK-16 Isolated from the Surface Water of Aburatsubo Inlet.</title>
        <authorList>
            <person name="Wong S.-K."/>
            <person name="Yoshizawa S."/>
            <person name="Nakajima Y."/>
            <person name="Ogura Y."/>
            <person name="Tetsuya H."/>
            <person name="Hamasaki K."/>
        </authorList>
    </citation>
    <scope>NUCLEOTIDE SEQUENCE [LARGE SCALE GENOMIC DNA]</scope>
    <source>
        <strain evidence="4 5">SK-16</strain>
    </source>
</reference>
<evidence type="ECO:0000256" key="2">
    <source>
        <dbReference type="ARBA" id="ARBA00022737"/>
    </source>
</evidence>
<name>A0A1E5SJ98_9FLAO</name>
<dbReference type="InterPro" id="IPR032675">
    <property type="entry name" value="LRR_dom_sf"/>
</dbReference>
<sequence>MKTLKLLIICFFVTSYSFANISLEEKSALIALHNATNGDKWNSTWDFNTPIDTWHGVTVENDRIVEINLQFNNLNGQLPKEIGNLIHLRKINLGFNKLSGKIPPSLKNLKELISLELFINAFNGHIPSELGELKNLKYIRINNNNRLIKNTRESLIRLADLRELLLKSNFLIRKTPNEVC</sequence>
<proteinExistence type="predicted"/>
<dbReference type="FunFam" id="3.80.10.10:FF:000383">
    <property type="entry name" value="Leucine-rich repeat receptor protein kinase EMS1"/>
    <property type="match status" value="1"/>
</dbReference>
<keyword evidence="5" id="KW-1185">Reference proteome</keyword>
<organism evidence="4 5">
    <name type="scientific">Flavivirga aquatica</name>
    <dbReference type="NCBI Taxonomy" id="1849968"/>
    <lineage>
        <taxon>Bacteria</taxon>
        <taxon>Pseudomonadati</taxon>
        <taxon>Bacteroidota</taxon>
        <taxon>Flavobacteriia</taxon>
        <taxon>Flavobacteriales</taxon>
        <taxon>Flavobacteriaceae</taxon>
        <taxon>Flavivirga</taxon>
    </lineage>
</organism>
<dbReference type="AlphaFoldDB" id="A0A1E5SJ98"/>
<dbReference type="OrthoDB" id="8924492at2"/>
<protein>
    <recommendedName>
        <fullName evidence="6">Two component regulator three Y domain protein</fullName>
    </recommendedName>
</protein>
<dbReference type="STRING" id="1849968.A8C32_08550"/>
<dbReference type="Gene3D" id="3.80.10.10">
    <property type="entry name" value="Ribonuclease Inhibitor"/>
    <property type="match status" value="1"/>
</dbReference>
<dbReference type="EMBL" id="MDJD01000054">
    <property type="protein sequence ID" value="OEJ99209.1"/>
    <property type="molecule type" value="Genomic_DNA"/>
</dbReference>
<dbReference type="RefSeq" id="WP_069831891.1">
    <property type="nucleotide sequence ID" value="NZ_MDJD01000054.1"/>
</dbReference>
<dbReference type="Proteomes" id="UP000095713">
    <property type="component" value="Unassembled WGS sequence"/>
</dbReference>
<dbReference type="Pfam" id="PF00560">
    <property type="entry name" value="LRR_1"/>
    <property type="match status" value="2"/>
</dbReference>
<evidence type="ECO:0000313" key="5">
    <source>
        <dbReference type="Proteomes" id="UP000095713"/>
    </source>
</evidence>
<evidence type="ECO:0000313" key="4">
    <source>
        <dbReference type="EMBL" id="OEJ99209.1"/>
    </source>
</evidence>
<dbReference type="SUPFAM" id="SSF52058">
    <property type="entry name" value="L domain-like"/>
    <property type="match status" value="1"/>
</dbReference>